<sequence>PEIGPFPHQASTTAGAPFDRMKVKLKREIVTLGRPEVNPAKQAVGTYVDSQAWNQMITDPDVVVIDARNDFEVELGTFEGAVNPQTESFRDLPDYVASHLDPARHKKVAMFCTGGIRCEKATAYLLGQGFEQVYHLQGGILNYLRTVSETESLWQGDCFVFDDRVAVDHHLAPTDHELCLGCGHPISPAAKAAPEYEAGISCPHCYTALTPEKRSRLETRQRQRESFRL</sequence>
<evidence type="ECO:0000313" key="3">
    <source>
        <dbReference type="Proteomes" id="UP000249081"/>
    </source>
</evidence>
<dbReference type="Gene3D" id="3.40.250.10">
    <property type="entry name" value="Rhodanese-like domain"/>
    <property type="match status" value="1"/>
</dbReference>
<dbReference type="NCBIfam" id="NF001136">
    <property type="entry name" value="PRK00142.1-4"/>
    <property type="match status" value="1"/>
</dbReference>
<dbReference type="Pfam" id="PF00581">
    <property type="entry name" value="Rhodanese"/>
    <property type="match status" value="1"/>
</dbReference>
<name>A0A2W4W1X2_9CYAN</name>
<evidence type="ECO:0000313" key="2">
    <source>
        <dbReference type="EMBL" id="PZO38556.1"/>
    </source>
</evidence>
<dbReference type="AlphaFoldDB" id="A0A2W4W1X2"/>
<organism evidence="2 3">
    <name type="scientific">Shackletoniella antarctica</name>
    <dbReference type="NCBI Taxonomy" id="268115"/>
    <lineage>
        <taxon>Bacteria</taxon>
        <taxon>Bacillati</taxon>
        <taxon>Cyanobacteriota</taxon>
        <taxon>Cyanophyceae</taxon>
        <taxon>Oculatellales</taxon>
        <taxon>Oculatellaceae</taxon>
        <taxon>Shackletoniella</taxon>
    </lineage>
</organism>
<reference evidence="3" key="1">
    <citation type="submission" date="2018-04" db="EMBL/GenBank/DDBJ databases">
        <authorList>
            <person name="Cornet L."/>
        </authorList>
    </citation>
    <scope>NUCLEOTIDE SEQUENCE [LARGE SCALE GENOMIC DNA]</scope>
</reference>
<dbReference type="SUPFAM" id="SSF52821">
    <property type="entry name" value="Rhodanese/Cell cycle control phosphatase"/>
    <property type="match status" value="1"/>
</dbReference>
<dbReference type="PANTHER" id="PTHR43268">
    <property type="entry name" value="THIOSULFATE SULFURTRANSFERASE/RHODANESE-LIKE DOMAIN-CONTAINING PROTEIN 2"/>
    <property type="match status" value="1"/>
</dbReference>
<dbReference type="PANTHER" id="PTHR43268:SF3">
    <property type="entry name" value="RHODANESE-LIKE DOMAIN-CONTAINING PROTEIN 7-RELATED"/>
    <property type="match status" value="1"/>
</dbReference>
<evidence type="ECO:0000259" key="1">
    <source>
        <dbReference type="PROSITE" id="PS50206"/>
    </source>
</evidence>
<comment type="caution">
    <text evidence="2">The sequence shown here is derived from an EMBL/GenBank/DDBJ whole genome shotgun (WGS) entry which is preliminary data.</text>
</comment>
<dbReference type="EMBL" id="QBMN01000102">
    <property type="protein sequence ID" value="PZO38556.1"/>
    <property type="molecule type" value="Genomic_DNA"/>
</dbReference>
<dbReference type="SMART" id="SM00450">
    <property type="entry name" value="RHOD"/>
    <property type="match status" value="1"/>
</dbReference>
<accession>A0A2W4W1X2</accession>
<dbReference type="InterPro" id="IPR020936">
    <property type="entry name" value="TrhO"/>
</dbReference>
<dbReference type="InterPro" id="IPR036873">
    <property type="entry name" value="Rhodanese-like_dom_sf"/>
</dbReference>
<protein>
    <recommendedName>
        <fullName evidence="1">Rhodanese domain-containing protein</fullName>
    </recommendedName>
</protein>
<feature type="domain" description="Rhodanese" evidence="1">
    <location>
        <begin position="58"/>
        <end position="152"/>
    </location>
</feature>
<dbReference type="Proteomes" id="UP000249081">
    <property type="component" value="Unassembled WGS sequence"/>
</dbReference>
<gene>
    <name evidence="2" type="ORF">DCF17_14440</name>
</gene>
<dbReference type="PROSITE" id="PS50206">
    <property type="entry name" value="RHODANESE_3"/>
    <property type="match status" value="1"/>
</dbReference>
<dbReference type="InterPro" id="IPR001763">
    <property type="entry name" value="Rhodanese-like_dom"/>
</dbReference>
<proteinExistence type="predicted"/>
<feature type="non-terminal residue" evidence="2">
    <location>
        <position position="1"/>
    </location>
</feature>
<dbReference type="CDD" id="cd01518">
    <property type="entry name" value="RHOD_YceA"/>
    <property type="match status" value="1"/>
</dbReference>
<reference evidence="2 3" key="2">
    <citation type="submission" date="2018-06" db="EMBL/GenBank/DDBJ databases">
        <title>Metagenomic assembly of (sub)arctic Cyanobacteria and their associated microbiome from non-axenic cultures.</title>
        <authorList>
            <person name="Baurain D."/>
        </authorList>
    </citation>
    <scope>NUCLEOTIDE SEQUENCE [LARGE SCALE GENOMIC DNA]</scope>
    <source>
        <strain evidence="2">ULC041bin1</strain>
    </source>
</reference>